<feature type="chain" id="PRO_5021836925" evidence="2">
    <location>
        <begin position="22"/>
        <end position="1007"/>
    </location>
</feature>
<dbReference type="Gene3D" id="2.60.120.200">
    <property type="match status" value="1"/>
</dbReference>
<proteinExistence type="predicted"/>
<evidence type="ECO:0000256" key="2">
    <source>
        <dbReference type="SAM" id="SignalP"/>
    </source>
</evidence>
<gene>
    <name evidence="6" type="ORF">Mal48_13470</name>
</gene>
<feature type="compositionally biased region" description="Basic and acidic residues" evidence="1">
    <location>
        <begin position="472"/>
        <end position="484"/>
    </location>
</feature>
<name>A0A517QKE2_9PLAN</name>
<feature type="signal peptide" evidence="2">
    <location>
        <begin position="1"/>
        <end position="21"/>
    </location>
</feature>
<evidence type="ECO:0000256" key="1">
    <source>
        <dbReference type="SAM" id="MobiDB-lite"/>
    </source>
</evidence>
<dbReference type="EMBL" id="CP036267">
    <property type="protein sequence ID" value="QDT32106.1"/>
    <property type="molecule type" value="Genomic_DNA"/>
</dbReference>
<feature type="domain" description="DUF1553" evidence="4">
    <location>
        <begin position="719"/>
        <end position="971"/>
    </location>
</feature>
<evidence type="ECO:0000259" key="5">
    <source>
        <dbReference type="Pfam" id="PF07635"/>
    </source>
</evidence>
<protein>
    <submittedName>
        <fullName evidence="6">Planctomycete cytochrome C</fullName>
    </submittedName>
</protein>
<accession>A0A517QKE2</accession>
<dbReference type="PANTHER" id="PTHR35889:SF3">
    <property type="entry name" value="F-BOX DOMAIN-CONTAINING PROTEIN"/>
    <property type="match status" value="1"/>
</dbReference>
<dbReference type="SUPFAM" id="SSF49899">
    <property type="entry name" value="Concanavalin A-like lectins/glucanases"/>
    <property type="match status" value="1"/>
</dbReference>
<feature type="domain" description="DUF1549" evidence="3">
    <location>
        <begin position="170"/>
        <end position="385"/>
    </location>
</feature>
<evidence type="ECO:0000313" key="7">
    <source>
        <dbReference type="Proteomes" id="UP000315724"/>
    </source>
</evidence>
<organism evidence="6 7">
    <name type="scientific">Thalassoglobus polymorphus</name>
    <dbReference type="NCBI Taxonomy" id="2527994"/>
    <lineage>
        <taxon>Bacteria</taxon>
        <taxon>Pseudomonadati</taxon>
        <taxon>Planctomycetota</taxon>
        <taxon>Planctomycetia</taxon>
        <taxon>Planctomycetales</taxon>
        <taxon>Planctomycetaceae</taxon>
        <taxon>Thalassoglobus</taxon>
    </lineage>
</organism>
<dbReference type="Proteomes" id="UP000315724">
    <property type="component" value="Chromosome"/>
</dbReference>
<dbReference type="InterPro" id="IPR022655">
    <property type="entry name" value="DUF1553"/>
</dbReference>
<dbReference type="InterPro" id="IPR011429">
    <property type="entry name" value="Cyt_c_Planctomycete-type"/>
</dbReference>
<dbReference type="KEGG" id="tpol:Mal48_13470"/>
<sequence length="1007" mass="112830" precursor="true">MSSRIYYLLALFLFGVLQTSARGDDAKLTPEQVKFFETKIRPVLVEHCYECHSVESDEPGGNLLLDTKAGMFKGGLTGPVHIAGDPEKSLLIKALRYDEIEMPPDKPLSEAVVNDFITWVKQGAFDPRSAKADSASAPMKEYGRESLWSFLPRTTPELPSVENETWGRDPVDRFVLQKIERNNLIPTNDADPRTLIRRLYSDLIGLAPTFDEIEEFAALHEKNKNEATEQLVDRLLESPQFGVRWGRHWLDVARYGESNGDDGLGRNATFPHAWRYRDYVVDAFNQDVPFDRFVTEQIAGDLLPARTAEQRNRQLIATGFLAIGSKPAVAMNKNFAMDVVDDQINVVSTAIMGLSVACARCHDHKHDPIPTRDYYSMAGIFKSSQTLYGAAGNQGLTAPPTPLHELVSVWDPKSKSDFKTAPQFPKTYSAKIDELQPELHLSFQQKPEALNIEGKTAEFSKKNFAKLKEAAIRGELPEPEPAKEDAEDAEADGSKTDYTVSFWFKNNIKNTERPITAYLFSRGKWKESNLAGDHLGIGGKHDSKRTGKLFVFNGKQNKVSIAGSTVISPGTWNHVVLIRKQNQVQLFLNGAVKPEIDAKIPSNIGESREFALATRTDNMFPLDGNLAEFSIYSKALDAGAAHSLFTASGQPQRPSILGFAMGVREKEKPQDSKIHIGGQTSKLGEVVPRGFLTAYQQDFVDANRSDFSAASNIPAEASGRLELANWLTSPDHPQTARVFVNRVWSYLFGHGLVATVDDFGVYGARPSHPELLDYLANRFVEEGWSVKKLIRQLVLSRTYQQDSQCVELLAKIDPGNTFFARYSRRRLDAESIRDRMLQASGKLDLTPQAGSAIDEIDTLINWPPGAATNLHKKTNHRSIYLCMLRHSPPPELAAFDLPDGIKVTGRRDETVLPTQTLYLLNNPFVIEQSYALAEYSLNDKTLQEADRVAFLFRRILQRNPTDYEIEQALRLIRSIKKESDPQQKQLTEVWATLCQGLFATNEFRYVD</sequence>
<dbReference type="Pfam" id="PF07635">
    <property type="entry name" value="PSCyt1"/>
    <property type="match status" value="1"/>
</dbReference>
<evidence type="ECO:0000313" key="6">
    <source>
        <dbReference type="EMBL" id="QDT32106.1"/>
    </source>
</evidence>
<feature type="domain" description="Cytochrome C Planctomycete-type" evidence="5">
    <location>
        <begin position="48"/>
        <end position="105"/>
    </location>
</feature>
<reference evidence="6 7" key="1">
    <citation type="submission" date="2019-02" db="EMBL/GenBank/DDBJ databases">
        <title>Deep-cultivation of Planctomycetes and their phenomic and genomic characterization uncovers novel biology.</title>
        <authorList>
            <person name="Wiegand S."/>
            <person name="Jogler M."/>
            <person name="Boedeker C."/>
            <person name="Pinto D."/>
            <person name="Vollmers J."/>
            <person name="Rivas-Marin E."/>
            <person name="Kohn T."/>
            <person name="Peeters S.H."/>
            <person name="Heuer A."/>
            <person name="Rast P."/>
            <person name="Oberbeckmann S."/>
            <person name="Bunk B."/>
            <person name="Jeske O."/>
            <person name="Meyerdierks A."/>
            <person name="Storesund J.E."/>
            <person name="Kallscheuer N."/>
            <person name="Luecker S."/>
            <person name="Lage O.M."/>
            <person name="Pohl T."/>
            <person name="Merkel B.J."/>
            <person name="Hornburger P."/>
            <person name="Mueller R.-W."/>
            <person name="Bruemmer F."/>
            <person name="Labrenz M."/>
            <person name="Spormann A.M."/>
            <person name="Op den Camp H."/>
            <person name="Overmann J."/>
            <person name="Amann R."/>
            <person name="Jetten M.S.M."/>
            <person name="Mascher T."/>
            <person name="Medema M.H."/>
            <person name="Devos D.P."/>
            <person name="Kaster A.-K."/>
            <person name="Ovreas L."/>
            <person name="Rohde M."/>
            <person name="Galperin M.Y."/>
            <person name="Jogler C."/>
        </authorList>
    </citation>
    <scope>NUCLEOTIDE SEQUENCE [LARGE SCALE GENOMIC DNA]</scope>
    <source>
        <strain evidence="6 7">Mal48</strain>
    </source>
</reference>
<dbReference type="Pfam" id="PF07587">
    <property type="entry name" value="PSD1"/>
    <property type="match status" value="1"/>
</dbReference>
<dbReference type="Pfam" id="PF13385">
    <property type="entry name" value="Laminin_G_3"/>
    <property type="match status" value="1"/>
</dbReference>
<keyword evidence="2" id="KW-0732">Signal</keyword>
<evidence type="ECO:0000259" key="4">
    <source>
        <dbReference type="Pfam" id="PF07587"/>
    </source>
</evidence>
<dbReference type="Pfam" id="PF07583">
    <property type="entry name" value="PSCyt2"/>
    <property type="match status" value="1"/>
</dbReference>
<dbReference type="PANTHER" id="PTHR35889">
    <property type="entry name" value="CYCLOINULO-OLIGOSACCHARIDE FRUCTANOTRANSFERASE-RELATED"/>
    <property type="match status" value="1"/>
</dbReference>
<dbReference type="AlphaFoldDB" id="A0A517QKE2"/>
<dbReference type="InterPro" id="IPR013320">
    <property type="entry name" value="ConA-like_dom_sf"/>
</dbReference>
<dbReference type="RefSeq" id="WP_145197164.1">
    <property type="nucleotide sequence ID" value="NZ_CP036267.1"/>
</dbReference>
<evidence type="ECO:0000259" key="3">
    <source>
        <dbReference type="Pfam" id="PF07583"/>
    </source>
</evidence>
<dbReference type="InterPro" id="IPR011444">
    <property type="entry name" value="DUF1549"/>
</dbReference>
<keyword evidence="7" id="KW-1185">Reference proteome</keyword>
<feature type="region of interest" description="Disordered" evidence="1">
    <location>
        <begin position="472"/>
        <end position="493"/>
    </location>
</feature>
<dbReference type="OrthoDB" id="127107at2"/>